<gene>
    <name evidence="1" type="ORF">FB470_004399</name>
</gene>
<evidence type="ECO:0000313" key="2">
    <source>
        <dbReference type="Proteomes" id="UP001229651"/>
    </source>
</evidence>
<sequence length="65" mass="7028">MFLLDGDHRIADERRGAAGERGDVDLRAGYEAGFRAVVQGGVDEGAFAVVWQYSEFALRLVGARG</sequence>
<proteinExistence type="predicted"/>
<organism evidence="1 2">
    <name type="scientific">Amycolatopsis thermophila</name>
    <dbReference type="NCBI Taxonomy" id="206084"/>
    <lineage>
        <taxon>Bacteria</taxon>
        <taxon>Bacillati</taxon>
        <taxon>Actinomycetota</taxon>
        <taxon>Actinomycetes</taxon>
        <taxon>Pseudonocardiales</taxon>
        <taxon>Pseudonocardiaceae</taxon>
        <taxon>Amycolatopsis</taxon>
    </lineage>
</organism>
<keyword evidence="2" id="KW-1185">Reference proteome</keyword>
<evidence type="ECO:0000313" key="1">
    <source>
        <dbReference type="EMBL" id="MDQ0380405.1"/>
    </source>
</evidence>
<comment type="caution">
    <text evidence="1">The sequence shown here is derived from an EMBL/GenBank/DDBJ whole genome shotgun (WGS) entry which is preliminary data.</text>
</comment>
<dbReference type="RefSeq" id="WP_306994340.1">
    <property type="nucleotide sequence ID" value="NZ_JAUSUT010000001.1"/>
</dbReference>
<dbReference type="EMBL" id="JAUSUT010000001">
    <property type="protein sequence ID" value="MDQ0380405.1"/>
    <property type="molecule type" value="Genomic_DNA"/>
</dbReference>
<reference evidence="1 2" key="1">
    <citation type="submission" date="2023-07" db="EMBL/GenBank/DDBJ databases">
        <title>Sequencing the genomes of 1000 actinobacteria strains.</title>
        <authorList>
            <person name="Klenk H.-P."/>
        </authorList>
    </citation>
    <scope>NUCLEOTIDE SEQUENCE [LARGE SCALE GENOMIC DNA]</scope>
    <source>
        <strain evidence="1 2">DSM 45805</strain>
    </source>
</reference>
<dbReference type="Proteomes" id="UP001229651">
    <property type="component" value="Unassembled WGS sequence"/>
</dbReference>
<name>A0ABU0EYL5_9PSEU</name>
<accession>A0ABU0EYL5</accession>
<protein>
    <submittedName>
        <fullName evidence="1">Uncharacterized protein</fullName>
    </submittedName>
</protein>